<keyword evidence="1" id="KW-1133">Transmembrane helix</keyword>
<dbReference type="GO" id="GO:0016020">
    <property type="term" value="C:membrane"/>
    <property type="evidence" value="ECO:0007669"/>
    <property type="project" value="InterPro"/>
</dbReference>
<evidence type="ECO:0008006" key="3">
    <source>
        <dbReference type="Google" id="ProtNLM"/>
    </source>
</evidence>
<dbReference type="GO" id="GO:0015097">
    <property type="term" value="F:mercury ion transmembrane transporter activity"/>
    <property type="evidence" value="ECO:0007669"/>
    <property type="project" value="InterPro"/>
</dbReference>
<organism evidence="2">
    <name type="scientific">marine sediment metagenome</name>
    <dbReference type="NCBI Taxonomy" id="412755"/>
    <lineage>
        <taxon>unclassified sequences</taxon>
        <taxon>metagenomes</taxon>
        <taxon>ecological metagenomes</taxon>
    </lineage>
</organism>
<dbReference type="AlphaFoldDB" id="A0A0F9EYK7"/>
<keyword evidence="1" id="KW-0812">Transmembrane</keyword>
<dbReference type="InterPro" id="IPR004891">
    <property type="entry name" value="Mercury-R_MerC"/>
</dbReference>
<evidence type="ECO:0000256" key="1">
    <source>
        <dbReference type="SAM" id="Phobius"/>
    </source>
</evidence>
<proteinExistence type="predicted"/>
<feature type="transmembrane region" description="Helical" evidence="1">
    <location>
        <begin position="100"/>
        <end position="118"/>
    </location>
</feature>
<dbReference type="EMBL" id="LAZR01032723">
    <property type="protein sequence ID" value="KKL50095.1"/>
    <property type="molecule type" value="Genomic_DNA"/>
</dbReference>
<dbReference type="Pfam" id="PF03203">
    <property type="entry name" value="MerC"/>
    <property type="match status" value="1"/>
</dbReference>
<reference evidence="2" key="1">
    <citation type="journal article" date="2015" name="Nature">
        <title>Complex archaea that bridge the gap between prokaryotes and eukaryotes.</title>
        <authorList>
            <person name="Spang A."/>
            <person name="Saw J.H."/>
            <person name="Jorgensen S.L."/>
            <person name="Zaremba-Niedzwiedzka K."/>
            <person name="Martijn J."/>
            <person name="Lind A.E."/>
            <person name="van Eijk R."/>
            <person name="Schleper C."/>
            <person name="Guy L."/>
            <person name="Ettema T.J."/>
        </authorList>
    </citation>
    <scope>NUCLEOTIDE SEQUENCE</scope>
</reference>
<protein>
    <recommendedName>
        <fullName evidence="3">MerC mercury resistance protein</fullName>
    </recommendedName>
</protein>
<name>A0A0F9EYK7_9ZZZZ</name>
<sequence>MTKLQLFTDKMAISLSFLCIAHCLLLPMILILLPSIAGLLAFDDELFHRWLIYAVLPISVIALLMGYLHHRQKNVFITGSVGLVVLISVQFLTASQLGKYGEVILTLLGSCIIAYGHLRNYQLRCKKPHCTPTQQP</sequence>
<feature type="transmembrane region" description="Helical" evidence="1">
    <location>
        <begin position="75"/>
        <end position="94"/>
    </location>
</feature>
<accession>A0A0F9EYK7</accession>
<gene>
    <name evidence="2" type="ORF">LCGC14_2308920</name>
</gene>
<feature type="transmembrane region" description="Helical" evidence="1">
    <location>
        <begin position="12"/>
        <end position="38"/>
    </location>
</feature>
<keyword evidence="1" id="KW-0472">Membrane</keyword>
<comment type="caution">
    <text evidence="2">The sequence shown here is derived from an EMBL/GenBank/DDBJ whole genome shotgun (WGS) entry which is preliminary data.</text>
</comment>
<feature type="transmembrane region" description="Helical" evidence="1">
    <location>
        <begin position="50"/>
        <end position="68"/>
    </location>
</feature>
<evidence type="ECO:0000313" key="2">
    <source>
        <dbReference type="EMBL" id="KKL50095.1"/>
    </source>
</evidence>